<dbReference type="OrthoDB" id="5804675at2759"/>
<dbReference type="AlphaFoldDB" id="A0A158PHY2"/>
<organism evidence="3">
    <name type="scientific">Angiostrongylus costaricensis</name>
    <name type="common">Nematode worm</name>
    <dbReference type="NCBI Taxonomy" id="334426"/>
    <lineage>
        <taxon>Eukaryota</taxon>
        <taxon>Metazoa</taxon>
        <taxon>Ecdysozoa</taxon>
        <taxon>Nematoda</taxon>
        <taxon>Chromadorea</taxon>
        <taxon>Rhabditida</taxon>
        <taxon>Rhabditina</taxon>
        <taxon>Rhabditomorpha</taxon>
        <taxon>Strongyloidea</taxon>
        <taxon>Metastrongylidae</taxon>
        <taxon>Angiostrongylus</taxon>
    </lineage>
</organism>
<reference evidence="3" key="1">
    <citation type="submission" date="2016-04" db="UniProtKB">
        <authorList>
            <consortium name="WormBaseParasite"/>
        </authorList>
    </citation>
    <scope>IDENTIFICATION</scope>
</reference>
<evidence type="ECO:0000313" key="1">
    <source>
        <dbReference type="EMBL" id="VDM58478.1"/>
    </source>
</evidence>
<proteinExistence type="predicted"/>
<accession>A0A158PHY2</accession>
<dbReference type="EMBL" id="UYYA01003986">
    <property type="protein sequence ID" value="VDM58478.1"/>
    <property type="molecule type" value="Genomic_DNA"/>
</dbReference>
<gene>
    <name evidence="1" type="ORF">ACOC_LOCUS6893</name>
</gene>
<evidence type="ECO:0000313" key="3">
    <source>
        <dbReference type="WBParaSite" id="ACOC_0000689201-mRNA-1"/>
    </source>
</evidence>
<reference evidence="1 2" key="2">
    <citation type="submission" date="2018-11" db="EMBL/GenBank/DDBJ databases">
        <authorList>
            <consortium name="Pathogen Informatics"/>
        </authorList>
    </citation>
    <scope>NUCLEOTIDE SEQUENCE [LARGE SCALE GENOMIC DNA]</scope>
    <source>
        <strain evidence="1 2">Costa Rica</strain>
    </source>
</reference>
<dbReference type="Proteomes" id="UP000267027">
    <property type="component" value="Unassembled WGS sequence"/>
</dbReference>
<sequence>MMNDMNRSVYLIENAIDRLIEYGDRIHSISSRSHPEQRRQESVSSEKETVDNFLYTVTKGGRRCTIPGKMFSKRLPDSWVMLRFQLFDEDGTELLNLKTEIMGEYLRNTVVNGKPTDFC</sequence>
<protein>
    <submittedName>
        <fullName evidence="3">Helitron helicase</fullName>
    </submittedName>
</protein>
<dbReference type="WBParaSite" id="ACOC_0000689201-mRNA-1">
    <property type="protein sequence ID" value="ACOC_0000689201-mRNA-1"/>
    <property type="gene ID" value="ACOC_0000689201"/>
</dbReference>
<keyword evidence="2" id="KW-1185">Reference proteome</keyword>
<name>A0A158PHY2_ANGCS</name>
<evidence type="ECO:0000313" key="2">
    <source>
        <dbReference type="Proteomes" id="UP000267027"/>
    </source>
</evidence>